<dbReference type="EMBL" id="BTSX01000005">
    <property type="protein sequence ID" value="GMS98664.1"/>
    <property type="molecule type" value="Genomic_DNA"/>
</dbReference>
<organism evidence="1 2">
    <name type="scientific">Pristionchus entomophagus</name>
    <dbReference type="NCBI Taxonomy" id="358040"/>
    <lineage>
        <taxon>Eukaryota</taxon>
        <taxon>Metazoa</taxon>
        <taxon>Ecdysozoa</taxon>
        <taxon>Nematoda</taxon>
        <taxon>Chromadorea</taxon>
        <taxon>Rhabditida</taxon>
        <taxon>Rhabditina</taxon>
        <taxon>Diplogasteromorpha</taxon>
        <taxon>Diplogasteroidea</taxon>
        <taxon>Neodiplogasteridae</taxon>
        <taxon>Pristionchus</taxon>
    </lineage>
</organism>
<accession>A0AAV5TXG4</accession>
<dbReference type="Proteomes" id="UP001432027">
    <property type="component" value="Unassembled WGS sequence"/>
</dbReference>
<name>A0AAV5TXG4_9BILA</name>
<sequence>GQTGAQGPPGEDGEYCACPPKSLPGVYSLPNPAPSYPQQPYYSTSYQNNGPSAPAPQPYVRYPFSVLTSSIDFLILATPQPTSTEAPQYRRNRRLFQIKPPGLRIVDSFWKRRRTD</sequence>
<feature type="non-terminal residue" evidence="1">
    <location>
        <position position="1"/>
    </location>
</feature>
<proteinExistence type="predicted"/>
<evidence type="ECO:0000313" key="1">
    <source>
        <dbReference type="EMBL" id="GMS98664.1"/>
    </source>
</evidence>
<evidence type="ECO:0008006" key="3">
    <source>
        <dbReference type="Google" id="ProtNLM"/>
    </source>
</evidence>
<keyword evidence="2" id="KW-1185">Reference proteome</keyword>
<comment type="caution">
    <text evidence="1">The sequence shown here is derived from an EMBL/GenBank/DDBJ whole genome shotgun (WGS) entry which is preliminary data.</text>
</comment>
<protein>
    <recommendedName>
        <fullName evidence="3">Collagen</fullName>
    </recommendedName>
</protein>
<gene>
    <name evidence="1" type="ORF">PENTCL1PPCAC_20839</name>
</gene>
<dbReference type="AlphaFoldDB" id="A0AAV5TXG4"/>
<evidence type="ECO:0000313" key="2">
    <source>
        <dbReference type="Proteomes" id="UP001432027"/>
    </source>
</evidence>
<reference evidence="1" key="1">
    <citation type="submission" date="2023-10" db="EMBL/GenBank/DDBJ databases">
        <title>Genome assembly of Pristionchus species.</title>
        <authorList>
            <person name="Yoshida K."/>
            <person name="Sommer R.J."/>
        </authorList>
    </citation>
    <scope>NUCLEOTIDE SEQUENCE</scope>
    <source>
        <strain evidence="1">RS0144</strain>
    </source>
</reference>